<accession>A0A450X1J4</accession>
<evidence type="ECO:0000313" key="1">
    <source>
        <dbReference type="EMBL" id="VFK23172.1"/>
    </source>
</evidence>
<dbReference type="InterPro" id="IPR025427">
    <property type="entry name" value="DUF4160"/>
</dbReference>
<sequence length="116" mass="13044">MPEISRFFGIIIRMFHDKHNPPNFHAEYAGEKAGFDFRGNIIKGDLKSRTATRLVREWIDMQFLLNNCYKSAIVWGWLAGDFGLVKIHGLCSAIPGFWVPPIPGGMTGVMNFCAIA</sequence>
<proteinExistence type="predicted"/>
<dbReference type="Pfam" id="PF13711">
    <property type="entry name" value="DUF4160"/>
    <property type="match status" value="1"/>
</dbReference>
<dbReference type="AlphaFoldDB" id="A0A450X1J4"/>
<dbReference type="EMBL" id="CAADFN010000136">
    <property type="protein sequence ID" value="VFK23172.1"/>
    <property type="molecule type" value="Genomic_DNA"/>
</dbReference>
<gene>
    <name evidence="1" type="ORF">BECKLFY1418C_GA0070996_11364</name>
</gene>
<protein>
    <recommendedName>
        <fullName evidence="2">DUF4160 domain-containing protein</fullName>
    </recommendedName>
</protein>
<reference evidence="1" key="1">
    <citation type="submission" date="2019-02" db="EMBL/GenBank/DDBJ databases">
        <authorList>
            <person name="Gruber-Vodicka R. H."/>
            <person name="Seah K. B. B."/>
        </authorList>
    </citation>
    <scope>NUCLEOTIDE SEQUENCE</scope>
    <source>
        <strain evidence="1">BECK_BY7</strain>
    </source>
</reference>
<evidence type="ECO:0008006" key="2">
    <source>
        <dbReference type="Google" id="ProtNLM"/>
    </source>
</evidence>
<organism evidence="1">
    <name type="scientific">Candidatus Kentrum sp. LFY</name>
    <dbReference type="NCBI Taxonomy" id="2126342"/>
    <lineage>
        <taxon>Bacteria</taxon>
        <taxon>Pseudomonadati</taxon>
        <taxon>Pseudomonadota</taxon>
        <taxon>Gammaproteobacteria</taxon>
        <taxon>Candidatus Kentrum</taxon>
    </lineage>
</organism>
<name>A0A450X1J4_9GAMM</name>